<dbReference type="Proteomes" id="UP000830375">
    <property type="component" value="Unassembled WGS sequence"/>
</dbReference>
<feature type="region of interest" description="Disordered" evidence="1">
    <location>
        <begin position="247"/>
        <end position="294"/>
    </location>
</feature>
<feature type="compositionally biased region" description="Basic residues" evidence="1">
    <location>
        <begin position="269"/>
        <end position="286"/>
    </location>
</feature>
<accession>A0ABQ8LP63</accession>
<evidence type="ECO:0000259" key="2">
    <source>
        <dbReference type="Pfam" id="PF13456"/>
    </source>
</evidence>
<dbReference type="PANTHER" id="PTHR33050">
    <property type="entry name" value="REVERSE TRANSCRIPTASE DOMAIN-CONTAINING PROTEIN"/>
    <property type="match status" value="1"/>
</dbReference>
<feature type="region of interest" description="Disordered" evidence="1">
    <location>
        <begin position="1"/>
        <end position="31"/>
    </location>
</feature>
<comment type="caution">
    <text evidence="3">The sequence shown here is derived from an EMBL/GenBank/DDBJ whole genome shotgun (WGS) entry which is preliminary data.</text>
</comment>
<dbReference type="Pfam" id="PF13456">
    <property type="entry name" value="RVT_3"/>
    <property type="match status" value="1"/>
</dbReference>
<name>A0ABQ8LP63_LABRO</name>
<protein>
    <submittedName>
        <fullName evidence="3">ORF V: Enzymatic polyprotein</fullName>
    </submittedName>
</protein>
<dbReference type="InterPro" id="IPR036397">
    <property type="entry name" value="RNaseH_sf"/>
</dbReference>
<dbReference type="EMBL" id="JACTAM010000020">
    <property type="protein sequence ID" value="KAI2652443.1"/>
    <property type="molecule type" value="Genomic_DNA"/>
</dbReference>
<organism evidence="3 4">
    <name type="scientific">Labeo rohita</name>
    <name type="common">Indian major carp</name>
    <name type="synonym">Cyprinus rohita</name>
    <dbReference type="NCBI Taxonomy" id="84645"/>
    <lineage>
        <taxon>Eukaryota</taxon>
        <taxon>Metazoa</taxon>
        <taxon>Chordata</taxon>
        <taxon>Craniata</taxon>
        <taxon>Vertebrata</taxon>
        <taxon>Euteleostomi</taxon>
        <taxon>Actinopterygii</taxon>
        <taxon>Neopterygii</taxon>
        <taxon>Teleostei</taxon>
        <taxon>Ostariophysi</taxon>
        <taxon>Cypriniformes</taxon>
        <taxon>Cyprinidae</taxon>
        <taxon>Labeoninae</taxon>
        <taxon>Labeonini</taxon>
        <taxon>Labeo</taxon>
    </lineage>
</organism>
<evidence type="ECO:0000313" key="3">
    <source>
        <dbReference type="EMBL" id="KAI2652443.1"/>
    </source>
</evidence>
<feature type="compositionally biased region" description="Basic residues" evidence="1">
    <location>
        <begin position="247"/>
        <end position="256"/>
    </location>
</feature>
<reference evidence="3 4" key="1">
    <citation type="submission" date="2022-01" db="EMBL/GenBank/DDBJ databases">
        <title>A high-quality chromosome-level genome assembly of rohu carp, Labeo rohita.</title>
        <authorList>
            <person name="Arick M.A. II"/>
            <person name="Hsu C.-Y."/>
            <person name="Magbanua Z."/>
            <person name="Pechanova O."/>
            <person name="Grover C."/>
            <person name="Miller E."/>
            <person name="Thrash A."/>
            <person name="Ezzel L."/>
            <person name="Alam S."/>
            <person name="Benzie J."/>
            <person name="Hamilton M."/>
            <person name="Karsi A."/>
            <person name="Lawrence M.L."/>
            <person name="Peterson D.G."/>
        </authorList>
    </citation>
    <scope>NUCLEOTIDE SEQUENCE [LARGE SCALE GENOMIC DNA]</scope>
    <source>
        <strain evidence="4">BAU-BD-2019</strain>
        <tissue evidence="3">Blood</tissue>
    </source>
</reference>
<feature type="compositionally biased region" description="Acidic residues" evidence="1">
    <location>
        <begin position="1"/>
        <end position="17"/>
    </location>
</feature>
<dbReference type="PANTHER" id="PTHR33050:SF7">
    <property type="entry name" value="RIBONUCLEASE H"/>
    <property type="match status" value="1"/>
</dbReference>
<evidence type="ECO:0000313" key="4">
    <source>
        <dbReference type="Proteomes" id="UP000830375"/>
    </source>
</evidence>
<sequence length="675" mass="73646">MSIAASEEDVPLAEADDSAGQSSAERAAQSEVDAELAAMLLRAAKSIELEVHKAPSPERLRLDDWFLGVKSDVPPRPEIHEELTKTWAAPFTARPRQSSSLPSMGGQPGGRHLEEWSAPPIQSLKAFVGSGCEGLWCCGSGCLRFACDGHPVTVRALGQVMFTMVVQERHLWLNMAQMSDVDKARFLNAPVSQVGLFGDTVEDFAQQFSAVQKQTEAINTSCPTVTKRWVLDLRLLVAEGAPLRHPHLLRPPHHRKEQPLSRGIEPAAGRRRSSLLRRPLKGRPARLRSDPDTGSLEMEEIVLRVVPTSLPPPRGRAGGWFPASTSTGGLASAPQAFSLADPELASSTESVPSQATVQDAHPQTHSFMCASPGLVCNHRPEERILSCLDLALTQTVSLVCLRGSGISVQSPPLWPVPVPPSIYQTRHPQLSRRLADNSSHSRSVVSAQDLCCAPAPQPLGAAGQLGEEQALPCTEHLFARYGVRFGQHDTTSHERARAVNAELSETFQTQDSGPSQILPEAAGAYGSRCNATQPAPYETASALATRLDPEMGMAPQYLPGRCYPRMPPSRQPVCNRQAASGSWTGPRLRWHVNCLELLAVFLALRRFLPMLRHKHVLVRMDNTATVAYINHQGGLRSRRMSQLVRHLLLWSQTQLKSLRAVHIPGELNRAADALS</sequence>
<dbReference type="InterPro" id="IPR002156">
    <property type="entry name" value="RNaseH_domain"/>
</dbReference>
<evidence type="ECO:0000256" key="1">
    <source>
        <dbReference type="SAM" id="MobiDB-lite"/>
    </source>
</evidence>
<feature type="domain" description="RNase H type-1" evidence="2">
    <location>
        <begin position="596"/>
        <end position="674"/>
    </location>
</feature>
<keyword evidence="4" id="KW-1185">Reference proteome</keyword>
<proteinExistence type="predicted"/>
<dbReference type="InterPro" id="IPR052055">
    <property type="entry name" value="Hepadnavirus_pol/RT"/>
</dbReference>
<gene>
    <name evidence="3" type="ORF">H4Q32_029207</name>
</gene>
<dbReference type="Gene3D" id="3.30.420.10">
    <property type="entry name" value="Ribonuclease H-like superfamily/Ribonuclease H"/>
    <property type="match status" value="1"/>
</dbReference>
<dbReference type="CDD" id="cd09275">
    <property type="entry name" value="RNase_HI_RT_DIRS1"/>
    <property type="match status" value="1"/>
</dbReference>